<dbReference type="Pfam" id="PF14393">
    <property type="entry name" value="DUF4422"/>
    <property type="match status" value="1"/>
</dbReference>
<proteinExistence type="predicted"/>
<evidence type="ECO:0000259" key="1">
    <source>
        <dbReference type="Pfam" id="PF14393"/>
    </source>
</evidence>
<dbReference type="EMBL" id="JACERK010000009">
    <property type="protein sequence ID" value="MBA5233881.1"/>
    <property type="molecule type" value="Genomic_DNA"/>
</dbReference>
<gene>
    <name evidence="2" type="ORF">H2Y56_17470</name>
</gene>
<sequence>MNIYVATHRKYKFPKDNGYIPIHVGKKNSPINLPYLNDNTNDSISVLNESFCELTGLYWLWKNTDSPIVGLVHYRRYFSYKNKIKNVYFHPIASSSDFHEFEEGYDIILPTKMAFGKDLTVQEHYALIHNKKDMDIVKEIIHQRHNDYLSAFNHVMNEKEMFSCNMFISKNSVIREYSDWLFDILFEAKEKIDTQGYDKYQRRVFGFISERLFNVWIEKNKNRLRVAYRDIVEINQEIKISKIRKYYKEKIRSIIKNTSFTKSKWIK</sequence>
<accession>A0ABR5ZHE5</accession>
<evidence type="ECO:0000313" key="2">
    <source>
        <dbReference type="EMBL" id="MBA5233881.1"/>
    </source>
</evidence>
<reference evidence="2 3" key="1">
    <citation type="submission" date="2020-07" db="EMBL/GenBank/DDBJ databases">
        <title>Characterization of Pectobacterium aroidearum strains causing soft rot on Amorphophallus konjac.</title>
        <authorList>
            <person name="Xie H."/>
        </authorList>
    </citation>
    <scope>NUCLEOTIDE SEQUENCE [LARGE SCALE GENOMIC DNA]</scope>
    <source>
        <strain evidence="2 3">MY10</strain>
    </source>
</reference>
<organism evidence="2 3">
    <name type="scientific">Pectobacterium aroidearum</name>
    <dbReference type="NCBI Taxonomy" id="1201031"/>
    <lineage>
        <taxon>Bacteria</taxon>
        <taxon>Pseudomonadati</taxon>
        <taxon>Pseudomonadota</taxon>
        <taxon>Gammaproteobacteria</taxon>
        <taxon>Enterobacterales</taxon>
        <taxon>Pectobacteriaceae</taxon>
        <taxon>Pectobacterium</taxon>
    </lineage>
</organism>
<dbReference type="InterPro" id="IPR025536">
    <property type="entry name" value="DUF4422"/>
</dbReference>
<evidence type="ECO:0000313" key="3">
    <source>
        <dbReference type="Proteomes" id="UP000530038"/>
    </source>
</evidence>
<feature type="domain" description="DUF4422" evidence="1">
    <location>
        <begin position="3"/>
        <end position="221"/>
    </location>
</feature>
<dbReference type="RefSeq" id="WP_181830139.1">
    <property type="nucleotide sequence ID" value="NZ_CP090592.1"/>
</dbReference>
<protein>
    <submittedName>
        <fullName evidence="2">DUF4422 domain-containing protein</fullName>
    </submittedName>
</protein>
<dbReference type="Proteomes" id="UP000530038">
    <property type="component" value="Unassembled WGS sequence"/>
</dbReference>
<name>A0ABR5ZHE5_9GAMM</name>
<comment type="caution">
    <text evidence="2">The sequence shown here is derived from an EMBL/GenBank/DDBJ whole genome shotgun (WGS) entry which is preliminary data.</text>
</comment>
<keyword evidence="3" id="KW-1185">Reference proteome</keyword>